<dbReference type="AlphaFoldDB" id="A0A316Z187"/>
<accession>A0A316Z187</accession>
<dbReference type="GeneID" id="37266708"/>
<name>A0A316Z187_9BASI</name>
<gene>
    <name evidence="2" type="ORF">FA09DRAFT_147699</name>
</gene>
<sequence length="476" mass="52113">MVFKAALTLLSLAASATLSNAVNFGATGYVDVAVYGGTPDGKAAGILYGVPNQVAYDPNTAPSFPDSLATDAGITYVRTGGAQTPYPGWGMQANRGNYQGYEKRFASSLENYRSARRWGAKVVLLPHDIWGGDAYADLQKGEWPCDNGDCSEYGRFLDRLIADLKSNSMVEGLAIDIWNEPDGYGFWPRSQDQFHQMYSFSFNKFRSAFPTSSGVLLQGPATEQPPGANNGWWQAHGAYLQKNPSVIPDVYSYHALIGRYAADCGNDPVTMQQDFDALRGKYGLPIRPVQINEFAYKDEQTPGYYAWFISRLERVGVSGLRANWGSRVGLHNDLARLLLPSSDGKSWSKLGEWHVAQYYRKTQTGKITLAGAAGSKCFDLYVTQDRSAGRVNILAGVRGQEGPYPINVKNVRNMPQFANLNALRATIKEIPFNNLGAVSAPTILQNAASVPIDGNGWVNFNLTLKLDSAYTIDLFA</sequence>
<feature type="chain" id="PRO_5016451109" description="Glycoside hydrolase" evidence="1">
    <location>
        <begin position="22"/>
        <end position="476"/>
    </location>
</feature>
<evidence type="ECO:0000313" key="2">
    <source>
        <dbReference type="EMBL" id="PWN95329.1"/>
    </source>
</evidence>
<evidence type="ECO:0008006" key="4">
    <source>
        <dbReference type="Google" id="ProtNLM"/>
    </source>
</evidence>
<feature type="signal peptide" evidence="1">
    <location>
        <begin position="1"/>
        <end position="21"/>
    </location>
</feature>
<keyword evidence="1" id="KW-0732">Signal</keyword>
<dbReference type="RefSeq" id="XP_025595608.1">
    <property type="nucleotide sequence ID" value="XM_025739162.1"/>
</dbReference>
<organism evidence="2 3">
    <name type="scientific">Tilletiopsis washingtonensis</name>
    <dbReference type="NCBI Taxonomy" id="58919"/>
    <lineage>
        <taxon>Eukaryota</taxon>
        <taxon>Fungi</taxon>
        <taxon>Dikarya</taxon>
        <taxon>Basidiomycota</taxon>
        <taxon>Ustilaginomycotina</taxon>
        <taxon>Exobasidiomycetes</taxon>
        <taxon>Entylomatales</taxon>
        <taxon>Entylomatales incertae sedis</taxon>
        <taxon>Tilletiopsis</taxon>
    </lineage>
</organism>
<proteinExistence type="predicted"/>
<evidence type="ECO:0000313" key="3">
    <source>
        <dbReference type="Proteomes" id="UP000245946"/>
    </source>
</evidence>
<dbReference type="OrthoDB" id="3445803at2759"/>
<protein>
    <recommendedName>
        <fullName evidence="4">Glycoside hydrolase</fullName>
    </recommendedName>
</protein>
<dbReference type="Proteomes" id="UP000245946">
    <property type="component" value="Unassembled WGS sequence"/>
</dbReference>
<dbReference type="STRING" id="58919.A0A316Z187"/>
<evidence type="ECO:0000256" key="1">
    <source>
        <dbReference type="SAM" id="SignalP"/>
    </source>
</evidence>
<dbReference type="SUPFAM" id="SSF51445">
    <property type="entry name" value="(Trans)glycosidases"/>
    <property type="match status" value="1"/>
</dbReference>
<reference evidence="2 3" key="1">
    <citation type="journal article" date="2018" name="Mol. Biol. Evol.">
        <title>Broad Genomic Sampling Reveals a Smut Pathogenic Ancestry of the Fungal Clade Ustilaginomycotina.</title>
        <authorList>
            <person name="Kijpornyongpan T."/>
            <person name="Mondo S.J."/>
            <person name="Barry K."/>
            <person name="Sandor L."/>
            <person name="Lee J."/>
            <person name="Lipzen A."/>
            <person name="Pangilinan J."/>
            <person name="LaButti K."/>
            <person name="Hainaut M."/>
            <person name="Henrissat B."/>
            <person name="Grigoriev I.V."/>
            <person name="Spatafora J.W."/>
            <person name="Aime M.C."/>
        </authorList>
    </citation>
    <scope>NUCLEOTIDE SEQUENCE [LARGE SCALE GENOMIC DNA]</scope>
    <source>
        <strain evidence="2 3">MCA 4186</strain>
    </source>
</reference>
<dbReference type="EMBL" id="KZ819305">
    <property type="protein sequence ID" value="PWN95329.1"/>
    <property type="molecule type" value="Genomic_DNA"/>
</dbReference>
<dbReference type="Gene3D" id="3.20.20.80">
    <property type="entry name" value="Glycosidases"/>
    <property type="match status" value="1"/>
</dbReference>
<keyword evidence="3" id="KW-1185">Reference proteome</keyword>
<dbReference type="InterPro" id="IPR017853">
    <property type="entry name" value="GH"/>
</dbReference>